<dbReference type="InterPro" id="IPR002656">
    <property type="entry name" value="Acyl_transf_3_dom"/>
</dbReference>
<dbReference type="Proteomes" id="UP000002320">
    <property type="component" value="Unassembled WGS sequence"/>
</dbReference>
<feature type="transmembrane region" description="Helical" evidence="2">
    <location>
        <begin position="403"/>
        <end position="423"/>
    </location>
</feature>
<gene>
    <name evidence="6" type="primary">6052447</name>
    <name evidence="5" type="ORF">CpipJ_CPIJ018492</name>
</gene>
<evidence type="ECO:0000256" key="3">
    <source>
        <dbReference type="SAM" id="SignalP"/>
    </source>
</evidence>
<dbReference type="PANTHER" id="PTHR11161">
    <property type="entry name" value="O-ACYLTRANSFERASE"/>
    <property type="match status" value="1"/>
</dbReference>
<dbReference type="InterPro" id="IPR052728">
    <property type="entry name" value="O2_lipid_transport_reg"/>
</dbReference>
<proteinExistence type="predicted"/>
<feature type="transmembrane region" description="Helical" evidence="2">
    <location>
        <begin position="186"/>
        <end position="208"/>
    </location>
</feature>
<dbReference type="KEGG" id="cqu:CpipJ_CPIJ018492"/>
<name>B0XGE7_CULQU</name>
<feature type="transmembrane region" description="Helical" evidence="2">
    <location>
        <begin position="587"/>
        <end position="605"/>
    </location>
</feature>
<keyword evidence="2" id="KW-0812">Transmembrane</keyword>
<dbReference type="EMBL" id="DS233022">
    <property type="protein sequence ID" value="EDS27578.1"/>
    <property type="molecule type" value="Genomic_DNA"/>
</dbReference>
<reference evidence="5" key="1">
    <citation type="submission" date="2007-03" db="EMBL/GenBank/DDBJ databases">
        <title>Annotation of Culex pipiens quinquefasciatus.</title>
        <authorList>
            <consortium name="The Broad Institute Genome Sequencing Platform"/>
            <person name="Atkinson P.W."/>
            <person name="Hemingway J."/>
            <person name="Christensen B.M."/>
            <person name="Higgs S."/>
            <person name="Kodira C."/>
            <person name="Hannick L."/>
            <person name="Megy K."/>
            <person name="O'Leary S."/>
            <person name="Pearson M."/>
            <person name="Haas B.J."/>
            <person name="Mauceli E."/>
            <person name="Wortman J.R."/>
            <person name="Lee N.H."/>
            <person name="Guigo R."/>
            <person name="Stanke M."/>
            <person name="Alvarado L."/>
            <person name="Amedeo P."/>
            <person name="Antoine C.H."/>
            <person name="Arensburger P."/>
            <person name="Bidwell S.L."/>
            <person name="Crawford M."/>
            <person name="Camaro F."/>
            <person name="Devon K."/>
            <person name="Engels R."/>
            <person name="Hammond M."/>
            <person name="Howarth C."/>
            <person name="Koehrsen M."/>
            <person name="Lawson D."/>
            <person name="Montgomery P."/>
            <person name="Nene V."/>
            <person name="Nusbaum C."/>
            <person name="Puiu D."/>
            <person name="Romero-Severson J."/>
            <person name="Severson D.W."/>
            <person name="Shumway M."/>
            <person name="Sisk P."/>
            <person name="Stolte C."/>
            <person name="Zeng Q."/>
            <person name="Eisenstadt E."/>
            <person name="Fraser-Liggett C."/>
            <person name="Strausberg R."/>
            <person name="Galagan J."/>
            <person name="Birren B."/>
            <person name="Collins F.H."/>
        </authorList>
    </citation>
    <scope>NUCLEOTIDE SEQUENCE [LARGE SCALE GENOMIC DNA]</scope>
    <source>
        <strain evidence="5">JHB</strain>
    </source>
</reference>
<keyword evidence="3" id="KW-0732">Signal</keyword>
<feature type="transmembrane region" description="Helical" evidence="2">
    <location>
        <begin position="339"/>
        <end position="359"/>
    </location>
</feature>
<dbReference type="InParanoid" id="B0XGE7"/>
<keyword evidence="7" id="KW-1185">Reference proteome</keyword>
<evidence type="ECO:0000256" key="1">
    <source>
        <dbReference type="SAM" id="MobiDB-lite"/>
    </source>
</evidence>
<dbReference type="EnsemblMetazoa" id="CPIJ018492-RA">
    <property type="protein sequence ID" value="CPIJ018492-PA"/>
    <property type="gene ID" value="CPIJ018492"/>
</dbReference>
<feature type="transmembrane region" description="Helical" evidence="2">
    <location>
        <begin position="476"/>
        <end position="493"/>
    </location>
</feature>
<dbReference type="VEuPathDB" id="VectorBase:CPIJ018492"/>
<protein>
    <recommendedName>
        <fullName evidence="4">Nose resistant-to-fluoxetine protein N-terminal domain-containing protein</fullName>
    </recommendedName>
</protein>
<feature type="region of interest" description="Disordered" evidence="1">
    <location>
        <begin position="669"/>
        <end position="718"/>
    </location>
</feature>
<feature type="transmembrane region" description="Helical" evidence="2">
    <location>
        <begin position="430"/>
        <end position="450"/>
    </location>
</feature>
<dbReference type="SMART" id="SM00703">
    <property type="entry name" value="NRF"/>
    <property type="match status" value="1"/>
</dbReference>
<reference evidence="6" key="2">
    <citation type="submission" date="2021-02" db="UniProtKB">
        <authorList>
            <consortium name="EnsemblMetazoa"/>
        </authorList>
    </citation>
    <scope>IDENTIFICATION</scope>
    <source>
        <strain evidence="6">JHB</strain>
    </source>
</reference>
<feature type="transmembrane region" description="Helical" evidence="2">
    <location>
        <begin position="505"/>
        <end position="524"/>
    </location>
</feature>
<dbReference type="FunCoup" id="B0XGE7">
    <property type="interactions" value="6"/>
</dbReference>
<dbReference type="InterPro" id="IPR006621">
    <property type="entry name" value="Nose-resist-to-fluoxetine_N"/>
</dbReference>
<dbReference type="VEuPathDB" id="VectorBase:CQUJHB007176"/>
<feature type="chain" id="PRO_5014567352" description="Nose resistant-to-fluoxetine protein N-terminal domain-containing protein" evidence="3">
    <location>
        <begin position="25"/>
        <end position="718"/>
    </location>
</feature>
<dbReference type="Pfam" id="PF01757">
    <property type="entry name" value="Acyl_transf_3"/>
    <property type="match status" value="1"/>
</dbReference>
<dbReference type="GO" id="GO:0016747">
    <property type="term" value="F:acyltransferase activity, transferring groups other than amino-acyl groups"/>
    <property type="evidence" value="ECO:0007669"/>
    <property type="project" value="InterPro"/>
</dbReference>
<feature type="compositionally biased region" description="Basic and acidic residues" evidence="1">
    <location>
        <begin position="687"/>
        <end position="702"/>
    </location>
</feature>
<dbReference type="eggNOG" id="KOG3700">
    <property type="taxonomic scope" value="Eukaryota"/>
</dbReference>
<dbReference type="HOGENOM" id="CLU_007874_2_2_1"/>
<evidence type="ECO:0000313" key="5">
    <source>
        <dbReference type="EMBL" id="EDS27578.1"/>
    </source>
</evidence>
<dbReference type="Pfam" id="PF20146">
    <property type="entry name" value="NRF"/>
    <property type="match status" value="1"/>
</dbReference>
<dbReference type="AlphaFoldDB" id="B0XGE7"/>
<evidence type="ECO:0000313" key="6">
    <source>
        <dbReference type="EnsemblMetazoa" id="CPIJ018492-PA"/>
    </source>
</evidence>
<feature type="transmembrane region" description="Helical" evidence="2">
    <location>
        <begin position="296"/>
        <end position="319"/>
    </location>
</feature>
<evidence type="ECO:0000256" key="2">
    <source>
        <dbReference type="SAM" id="Phobius"/>
    </source>
</evidence>
<dbReference type="OMA" id="TADREPY"/>
<dbReference type="PANTHER" id="PTHR11161:SF0">
    <property type="entry name" value="O-ACYLTRANSFERASE LIKE PROTEIN"/>
    <property type="match status" value="1"/>
</dbReference>
<feature type="transmembrane region" description="Helical" evidence="2">
    <location>
        <begin position="257"/>
        <end position="276"/>
    </location>
</feature>
<feature type="transmembrane region" description="Helical" evidence="2">
    <location>
        <begin position="551"/>
        <end position="575"/>
    </location>
</feature>
<feature type="transmembrane region" description="Helical" evidence="2">
    <location>
        <begin position="625"/>
        <end position="646"/>
    </location>
</feature>
<feature type="signal peptide" evidence="3">
    <location>
        <begin position="1"/>
        <end position="24"/>
    </location>
</feature>
<evidence type="ECO:0000259" key="4">
    <source>
        <dbReference type="SMART" id="SM00703"/>
    </source>
</evidence>
<feature type="domain" description="Nose resistant-to-fluoxetine protein N-terminal" evidence="4">
    <location>
        <begin position="54"/>
        <end position="180"/>
    </location>
</feature>
<keyword evidence="2" id="KW-1133">Transmembrane helix</keyword>
<evidence type="ECO:0000313" key="7">
    <source>
        <dbReference type="Proteomes" id="UP000002320"/>
    </source>
</evidence>
<organism>
    <name type="scientific">Culex quinquefasciatus</name>
    <name type="common">Southern house mosquito</name>
    <name type="synonym">Culex pungens</name>
    <dbReference type="NCBI Taxonomy" id="7176"/>
    <lineage>
        <taxon>Eukaryota</taxon>
        <taxon>Metazoa</taxon>
        <taxon>Ecdysozoa</taxon>
        <taxon>Arthropoda</taxon>
        <taxon>Hexapoda</taxon>
        <taxon>Insecta</taxon>
        <taxon>Pterygota</taxon>
        <taxon>Neoptera</taxon>
        <taxon>Endopterygota</taxon>
        <taxon>Diptera</taxon>
        <taxon>Nematocera</taxon>
        <taxon>Culicoidea</taxon>
        <taxon>Culicidae</taxon>
        <taxon>Culicinae</taxon>
        <taxon>Culicini</taxon>
        <taxon>Culex</taxon>
        <taxon>Culex</taxon>
    </lineage>
</organism>
<sequence length="718" mass="79857">MSKLLTVALVGLVVLLLLLGRASSGEVGENFPSSADIVDIFGKLLARQQSEANATRCELQLQEFFEGLASLKEYWAIQMFDAWGKIPSGILSGNFYSLGDYDQCRKAASPPTSAGLIRGRYCQVSIPLSFLFSAAPGLSMGSCLPDSCDTSELKPLMDATIGVLLNSTNLGVTCDVSVPDVGTKEIVAIVIFSAVATLMVCSTVYDVFATLTGRTARQAWTMFSVYSNGVKLFTIARRPAAGTLYVKSDQIDCLNGIRVLSMVWIVFCHNYMTIIMSTMSNTIGIYDWIKSYHSMLIVGGTVSVDSFFLLSGMLIAWSVLKELNTRRKLNVPLMYLHRYLRLTPAFAALLLFTCTLMKYCGSGPFWSTLIKSTEDACDEYWWSALLYVQNYVNPKRMCLGHSWYLSVDMQLYLLSPLIVYPLWRWGRRVLIVIAGLILAAMGCVVGSFLANDLRLAFVDAGRTDQSRMALTYQPTHTRMGAWLLGVILGYVFFQTKHRRVVMSRVVVIVGWAASLIAMLAIIFGDYPFQQPDSYMDHSIAWDAMYESMNRVVWAGCLGWIVFACINGYGGPVNTLLSLSVWQPLGRLSYSIYLLHLPLQLMLAGSRRNSVHFDDVTAIHKFWGDFGLTVTLAVLWSLAFESPIVVLEKLLFGSRKYKPAPDPQLKITASLPYSEEIHPRPTARSRKSTPERLRICLDGESSRKRSTGVNEDARSGKIK</sequence>
<keyword evidence="2" id="KW-0472">Membrane</keyword>
<dbReference type="OrthoDB" id="118951at2759"/>
<accession>B0XGE7</accession>